<evidence type="ECO:0000256" key="7">
    <source>
        <dbReference type="PIRSR" id="PIRSR000138-2"/>
    </source>
</evidence>
<comment type="cofactor">
    <cofactor evidence="1">
        <name>FMN</name>
        <dbReference type="ChEBI" id="CHEBI:58210"/>
    </cofactor>
</comment>
<dbReference type="GO" id="GO:0010181">
    <property type="term" value="F:FMN binding"/>
    <property type="evidence" value="ECO:0007669"/>
    <property type="project" value="InterPro"/>
</dbReference>
<evidence type="ECO:0000256" key="1">
    <source>
        <dbReference type="ARBA" id="ARBA00001917"/>
    </source>
</evidence>
<feature type="binding site" evidence="7">
    <location>
        <position position="245"/>
    </location>
    <ligand>
        <name>glyoxylate</name>
        <dbReference type="ChEBI" id="CHEBI:36655"/>
    </ligand>
</feature>
<evidence type="ECO:0000313" key="9">
    <source>
        <dbReference type="EMBL" id="MBD3326579.1"/>
    </source>
</evidence>
<dbReference type="PROSITE" id="PS51349">
    <property type="entry name" value="FMN_HYDROXY_ACID_DH_2"/>
    <property type="match status" value="1"/>
</dbReference>
<accession>A0A9D5Q761</accession>
<evidence type="ECO:0000256" key="5">
    <source>
        <dbReference type="ARBA" id="ARBA00024042"/>
    </source>
</evidence>
<feature type="active site" description="Proton acceptor" evidence="6">
    <location>
        <position position="245"/>
    </location>
</feature>
<evidence type="ECO:0000256" key="6">
    <source>
        <dbReference type="PIRSR" id="PIRSR000138-1"/>
    </source>
</evidence>
<feature type="binding site" evidence="7">
    <location>
        <position position="248"/>
    </location>
    <ligand>
        <name>glyoxylate</name>
        <dbReference type="ChEBI" id="CHEBI:36655"/>
    </ligand>
</feature>
<dbReference type="InterPro" id="IPR013785">
    <property type="entry name" value="Aldolase_TIM"/>
</dbReference>
<name>A0A9D5Q761_9BACT</name>
<dbReference type="InterPro" id="IPR012133">
    <property type="entry name" value="Alpha-hydoxy_acid_DH_FMN"/>
</dbReference>
<proteinExistence type="inferred from homology"/>
<dbReference type="Gene3D" id="3.20.20.70">
    <property type="entry name" value="Aldolase class I"/>
    <property type="match status" value="1"/>
</dbReference>
<dbReference type="PIRSF" id="PIRSF000138">
    <property type="entry name" value="Al-hdrx_acd_dh"/>
    <property type="match status" value="1"/>
</dbReference>
<dbReference type="Proteomes" id="UP000649604">
    <property type="component" value="Unassembled WGS sequence"/>
</dbReference>
<dbReference type="Pfam" id="PF01070">
    <property type="entry name" value="FMN_dh"/>
    <property type="match status" value="2"/>
</dbReference>
<sequence length="346" mass="36305">MTLEEIRAKAREKLKGSCGVYRECDGQFSRMCQGNSYGKPLGIGGVGSGSSFANNVKALAQISLRMKLIGPHFTPDTTTTLFGKPVSMPIYGAPVTGVNSFGGETAIPEQEFCRATVLGCKAAGTVGWRGDTYTYDEDTLYGIQAITEAQGWGIKICKPREQATIKQILKQAETAGAIAVGVDVDGCGSYAMNKHHKPVSRKSVEDLQELAESTSLPFIVKGIMCPEDAELARQAGAAAVVVSNHGGRVLDHTPGAADALPEIVQAVGGKISVFADGGIRTGYDVLKMLALGADAVLVGRDLVRAAVGAGIEGVKIQMHYLQTTLAKAMLMTGCPDLAAISRDILA</sequence>
<dbReference type="CDD" id="cd02809">
    <property type="entry name" value="alpha_hydroxyacid_oxid_FMN"/>
    <property type="match status" value="1"/>
</dbReference>
<feature type="binding site" evidence="7">
    <location>
        <position position="221"/>
    </location>
    <ligand>
        <name>FMN</name>
        <dbReference type="ChEBI" id="CHEBI:58210"/>
    </ligand>
</feature>
<protein>
    <submittedName>
        <fullName evidence="9">Alpha-hydroxy-acid oxidizing protein</fullName>
    </submittedName>
</protein>
<evidence type="ECO:0000256" key="2">
    <source>
        <dbReference type="ARBA" id="ARBA00022630"/>
    </source>
</evidence>
<evidence type="ECO:0000256" key="4">
    <source>
        <dbReference type="ARBA" id="ARBA00023002"/>
    </source>
</evidence>
<dbReference type="InterPro" id="IPR037396">
    <property type="entry name" value="FMN_HAD"/>
</dbReference>
<keyword evidence="2 7" id="KW-0285">Flavoprotein</keyword>
<dbReference type="InterPro" id="IPR000262">
    <property type="entry name" value="FMN-dep_DH"/>
</dbReference>
<comment type="caution">
    <text evidence="9">The sequence shown here is derived from an EMBL/GenBank/DDBJ whole genome shotgun (WGS) entry which is preliminary data.</text>
</comment>
<dbReference type="AlphaFoldDB" id="A0A9D5Q761"/>
<evidence type="ECO:0000259" key="8">
    <source>
        <dbReference type="PROSITE" id="PS51349"/>
    </source>
</evidence>
<feature type="domain" description="FMN hydroxy acid dehydrogenase" evidence="8">
    <location>
        <begin position="44"/>
        <end position="346"/>
    </location>
</feature>
<dbReference type="EMBL" id="WJJP01000603">
    <property type="protein sequence ID" value="MBD3326579.1"/>
    <property type="molecule type" value="Genomic_DNA"/>
</dbReference>
<dbReference type="GO" id="GO:0016491">
    <property type="term" value="F:oxidoreductase activity"/>
    <property type="evidence" value="ECO:0007669"/>
    <property type="project" value="UniProtKB-KW"/>
</dbReference>
<reference evidence="9" key="1">
    <citation type="submission" date="2019-11" db="EMBL/GenBank/DDBJ databases">
        <title>Microbial mats filling the niche in hypersaline microbial mats.</title>
        <authorList>
            <person name="Wong H.L."/>
            <person name="Macleod F.I."/>
            <person name="White R.A. III"/>
            <person name="Burns B.P."/>
        </authorList>
    </citation>
    <scope>NUCLEOTIDE SEQUENCE</scope>
    <source>
        <strain evidence="9">Rbin_158</strain>
    </source>
</reference>
<gene>
    <name evidence="9" type="ORF">GF339_18490</name>
</gene>
<dbReference type="SUPFAM" id="SSF51395">
    <property type="entry name" value="FMN-linked oxidoreductases"/>
    <property type="match status" value="1"/>
</dbReference>
<comment type="similarity">
    <text evidence="5">Belongs to the FMN-dependent alpha-hydroxy acid dehydrogenase family.</text>
</comment>
<dbReference type="PANTHER" id="PTHR10578">
    <property type="entry name" value="S -2-HYDROXY-ACID OXIDASE-RELATED"/>
    <property type="match status" value="1"/>
</dbReference>
<keyword evidence="3 7" id="KW-0288">FMN</keyword>
<organism evidence="9 10">
    <name type="scientific">candidate division KSB3 bacterium</name>
    <dbReference type="NCBI Taxonomy" id="2044937"/>
    <lineage>
        <taxon>Bacteria</taxon>
        <taxon>candidate division KSB3</taxon>
    </lineage>
</organism>
<feature type="binding site" evidence="7">
    <location>
        <begin position="299"/>
        <end position="300"/>
    </location>
    <ligand>
        <name>FMN</name>
        <dbReference type="ChEBI" id="CHEBI:58210"/>
    </ligand>
</feature>
<keyword evidence="4" id="KW-0560">Oxidoreductase</keyword>
<dbReference type="PANTHER" id="PTHR10578:SF107">
    <property type="entry name" value="2-HYDROXYACID OXIDASE 1"/>
    <property type="match status" value="1"/>
</dbReference>
<evidence type="ECO:0000256" key="3">
    <source>
        <dbReference type="ARBA" id="ARBA00022643"/>
    </source>
</evidence>
<feature type="binding site" evidence="7">
    <location>
        <position position="243"/>
    </location>
    <ligand>
        <name>FMN</name>
        <dbReference type="ChEBI" id="CHEBI:58210"/>
    </ligand>
</feature>
<evidence type="ECO:0000313" key="10">
    <source>
        <dbReference type="Proteomes" id="UP000649604"/>
    </source>
</evidence>
<feature type="binding site" evidence="7">
    <location>
        <begin position="276"/>
        <end position="280"/>
    </location>
    <ligand>
        <name>FMN</name>
        <dbReference type="ChEBI" id="CHEBI:58210"/>
    </ligand>
</feature>